<evidence type="ECO:0000259" key="4">
    <source>
        <dbReference type="PROSITE" id="PS50893"/>
    </source>
</evidence>
<keyword evidence="1" id="KW-0813">Transport</keyword>
<organism evidence="5 6">
    <name type="scientific">Frankia canadensis</name>
    <dbReference type="NCBI Taxonomy" id="1836972"/>
    <lineage>
        <taxon>Bacteria</taxon>
        <taxon>Bacillati</taxon>
        <taxon>Actinomycetota</taxon>
        <taxon>Actinomycetes</taxon>
        <taxon>Frankiales</taxon>
        <taxon>Frankiaceae</taxon>
        <taxon>Frankia</taxon>
    </lineage>
</organism>
<dbReference type="InterPro" id="IPR003439">
    <property type="entry name" value="ABC_transporter-like_ATP-bd"/>
</dbReference>
<dbReference type="SMART" id="SM00382">
    <property type="entry name" value="AAA"/>
    <property type="match status" value="1"/>
</dbReference>
<evidence type="ECO:0000256" key="3">
    <source>
        <dbReference type="ARBA" id="ARBA00022840"/>
    </source>
</evidence>
<keyword evidence="6" id="KW-1185">Reference proteome</keyword>
<proteinExistence type="predicted"/>
<dbReference type="InterPro" id="IPR027417">
    <property type="entry name" value="P-loop_NTPase"/>
</dbReference>
<keyword evidence="2" id="KW-0547">Nucleotide-binding</keyword>
<dbReference type="InterPro" id="IPR032823">
    <property type="entry name" value="BCA_ABC_TP_C"/>
</dbReference>
<reference evidence="5 6" key="1">
    <citation type="submission" date="2017-06" db="EMBL/GenBank/DDBJ databases">
        <authorList>
            <person name="Kim H.J."/>
            <person name="Triplett B.A."/>
        </authorList>
    </citation>
    <scope>NUCLEOTIDE SEQUENCE [LARGE SCALE GENOMIC DNA]</scope>
    <source>
        <strain evidence="5">FRACA_ARgP5</strain>
    </source>
</reference>
<dbReference type="AlphaFoldDB" id="A0A2I2KMP9"/>
<dbReference type="PROSITE" id="PS50893">
    <property type="entry name" value="ABC_TRANSPORTER_2"/>
    <property type="match status" value="1"/>
</dbReference>
<evidence type="ECO:0000256" key="1">
    <source>
        <dbReference type="ARBA" id="ARBA00022448"/>
    </source>
</evidence>
<dbReference type="Gene3D" id="3.40.50.300">
    <property type="entry name" value="P-loop containing nucleotide triphosphate hydrolases"/>
    <property type="match status" value="1"/>
</dbReference>
<dbReference type="PANTHER" id="PTHR45772">
    <property type="entry name" value="CONSERVED COMPONENT OF ABC TRANSPORTER FOR NATURAL AMINO ACIDS-RELATED"/>
    <property type="match status" value="1"/>
</dbReference>
<dbReference type="PANTHER" id="PTHR45772:SF4">
    <property type="entry name" value="ABC TRANSPORTER ATP-BINDING PROTEIN"/>
    <property type="match status" value="1"/>
</dbReference>
<name>A0A2I2KMP9_9ACTN</name>
<dbReference type="CDD" id="cd03219">
    <property type="entry name" value="ABC_Mj1267_LivG_branched"/>
    <property type="match status" value="1"/>
</dbReference>
<dbReference type="GO" id="GO:0005886">
    <property type="term" value="C:plasma membrane"/>
    <property type="evidence" value="ECO:0007669"/>
    <property type="project" value="TreeGrafter"/>
</dbReference>
<dbReference type="SUPFAM" id="SSF52540">
    <property type="entry name" value="P-loop containing nucleoside triphosphate hydrolases"/>
    <property type="match status" value="1"/>
</dbReference>
<dbReference type="EMBL" id="FZMO01000071">
    <property type="protein sequence ID" value="SNQ46945.1"/>
    <property type="molecule type" value="Genomic_DNA"/>
</dbReference>
<keyword evidence="3 5" id="KW-0067">ATP-binding</keyword>
<accession>A0A2I2KMP9</accession>
<sequence>MGAGFGRVFGGLGASSTSGGGVGSAVPGARRPGPGEDAAADLVVEARDLCLRFGGVTSLDGVSLRQRRGEILAVIGPNGAGKTSLFNCLTGAYRPQHGTVTFWPTPDRPAQLVGRRPHAITRLGVARTFQNIRLFPALTALENVQVGIEMRQRYGPLSAVLGLPSARRAERDGVRRALELLDLVGLAHRAHEVAASLPYGEQRRLEIARALGTGPSLLLLDEPAAGTNPAEKRDLAGLIGRIAATGMSVLLIEHDMGLVMSLATSVAVLNFGRVIACGTPAEVQRDPAVIEAYLGVGDDGPDAGGATGKELR</sequence>
<dbReference type="InterPro" id="IPR003593">
    <property type="entry name" value="AAA+_ATPase"/>
</dbReference>
<dbReference type="Pfam" id="PF00005">
    <property type="entry name" value="ABC_tran"/>
    <property type="match status" value="1"/>
</dbReference>
<evidence type="ECO:0000313" key="6">
    <source>
        <dbReference type="Proteomes" id="UP000234331"/>
    </source>
</evidence>
<dbReference type="GO" id="GO:0016887">
    <property type="term" value="F:ATP hydrolysis activity"/>
    <property type="evidence" value="ECO:0007669"/>
    <property type="project" value="InterPro"/>
</dbReference>
<dbReference type="InterPro" id="IPR051120">
    <property type="entry name" value="ABC_AA/LPS_Transport"/>
</dbReference>
<evidence type="ECO:0000313" key="5">
    <source>
        <dbReference type="EMBL" id="SNQ46945.1"/>
    </source>
</evidence>
<dbReference type="GO" id="GO:0005524">
    <property type="term" value="F:ATP binding"/>
    <property type="evidence" value="ECO:0007669"/>
    <property type="project" value="UniProtKB-KW"/>
</dbReference>
<feature type="domain" description="ABC transporter" evidence="4">
    <location>
        <begin position="44"/>
        <end position="296"/>
    </location>
</feature>
<gene>
    <name evidence="5" type="primary">livG</name>
    <name evidence="5" type="ORF">FRACA_1620010</name>
</gene>
<dbReference type="Proteomes" id="UP000234331">
    <property type="component" value="Unassembled WGS sequence"/>
</dbReference>
<dbReference type="FunFam" id="3.40.50.300:FF:000421">
    <property type="entry name" value="Branched-chain amino acid ABC transporter ATP-binding protein"/>
    <property type="match status" value="1"/>
</dbReference>
<dbReference type="Pfam" id="PF12399">
    <property type="entry name" value="BCA_ABC_TP_C"/>
    <property type="match status" value="1"/>
</dbReference>
<protein>
    <submittedName>
        <fullName evidence="5">Leucine/isoleucine/valine transporter subunit ATP-binding component of ABC superfamily</fullName>
    </submittedName>
</protein>
<evidence type="ECO:0000256" key="2">
    <source>
        <dbReference type="ARBA" id="ARBA00022741"/>
    </source>
</evidence>